<dbReference type="STRING" id="45351.A7SUE0"/>
<dbReference type="EMBL" id="DS469812">
    <property type="protein sequence ID" value="EDO32671.1"/>
    <property type="molecule type" value="Genomic_DNA"/>
</dbReference>
<evidence type="ECO:0000259" key="6">
    <source>
        <dbReference type="PROSITE" id="PS50853"/>
    </source>
</evidence>
<dbReference type="InterPro" id="IPR052387">
    <property type="entry name" value="Fibrocystin"/>
</dbReference>
<feature type="domain" description="Fibronectin type-III" evidence="6">
    <location>
        <begin position="393"/>
        <end position="495"/>
    </location>
</feature>
<keyword evidence="4" id="KW-0812">Transmembrane</keyword>
<dbReference type="AlphaFoldDB" id="A7SUE0"/>
<keyword evidence="2" id="KW-0677">Repeat</keyword>
<dbReference type="Pfam" id="PF00041">
    <property type="entry name" value="fn3"/>
    <property type="match status" value="2"/>
</dbReference>
<dbReference type="Gene3D" id="1.10.287.70">
    <property type="match status" value="1"/>
</dbReference>
<dbReference type="PROSITE" id="PS50092">
    <property type="entry name" value="TSP1"/>
    <property type="match status" value="1"/>
</dbReference>
<dbReference type="InterPro" id="IPR036383">
    <property type="entry name" value="TSP1_rpt_sf"/>
</dbReference>
<dbReference type="PANTHER" id="PTHR46769">
    <property type="entry name" value="POLYCYSTIC KIDNEY AND HEPATIC DISEASE 1 (AUTOSOMAL RECESSIVE)-LIKE 1"/>
    <property type="match status" value="1"/>
</dbReference>
<evidence type="ECO:0000313" key="9">
    <source>
        <dbReference type="Proteomes" id="UP000001593"/>
    </source>
</evidence>
<dbReference type="InterPro" id="IPR036116">
    <property type="entry name" value="FN3_sf"/>
</dbReference>
<dbReference type="SUPFAM" id="SSF49265">
    <property type="entry name" value="Fibronectin type III"/>
    <property type="match status" value="1"/>
</dbReference>
<dbReference type="PROSITE" id="PS50853">
    <property type="entry name" value="FN3"/>
    <property type="match status" value="2"/>
</dbReference>
<dbReference type="GO" id="GO:0019221">
    <property type="term" value="P:cytokine-mediated signaling pathway"/>
    <property type="evidence" value="ECO:0000318"/>
    <property type="project" value="GO_Central"/>
</dbReference>
<feature type="domain" description="PA14" evidence="7">
    <location>
        <begin position="58"/>
        <end position="216"/>
    </location>
</feature>
<dbReference type="InterPro" id="IPR013099">
    <property type="entry name" value="K_chnl_dom"/>
</dbReference>
<feature type="signal peptide" evidence="5">
    <location>
        <begin position="1"/>
        <end position="23"/>
    </location>
</feature>
<protein>
    <submittedName>
        <fullName evidence="8">Uncharacterized protein</fullName>
    </submittedName>
</protein>
<dbReference type="Gene3D" id="2.60.120.1560">
    <property type="match status" value="1"/>
</dbReference>
<feature type="transmembrane region" description="Helical" evidence="4">
    <location>
        <begin position="631"/>
        <end position="651"/>
    </location>
</feature>
<feature type="transmembrane region" description="Helical" evidence="4">
    <location>
        <begin position="697"/>
        <end position="726"/>
    </location>
</feature>
<dbReference type="SMART" id="SM00209">
    <property type="entry name" value="TSP1"/>
    <property type="match status" value="1"/>
</dbReference>
<keyword evidence="9" id="KW-1185">Reference proteome</keyword>
<evidence type="ECO:0000256" key="1">
    <source>
        <dbReference type="ARBA" id="ARBA00022729"/>
    </source>
</evidence>
<dbReference type="InterPro" id="IPR003961">
    <property type="entry name" value="FN3_dom"/>
</dbReference>
<feature type="domain" description="Fibronectin type-III" evidence="6">
    <location>
        <begin position="282"/>
        <end position="388"/>
    </location>
</feature>
<dbReference type="InterPro" id="IPR037524">
    <property type="entry name" value="PA14/GLEYA"/>
</dbReference>
<accession>A7SUE0</accession>
<name>A7SUE0_NEMVE</name>
<sequence length="1044" mass="116019">MNICVAGIFLYLVFLGRCPVVVSASFKEVMGCVSKDSSRIHKKSDNIGQTPLIASSFSEYRGVRQEIWKNLIVEGTLSGLESDFRYPHHPDTVEFRPIFDDPGKREWYYGQRLTTYFVAPETGNYVFYLSCDDQCKLSISTDHHVNNMRTVAWVKDWTNYRRWKTYPSQQISEEIPLTGGSFYFLQVIMVQVQGLDHVSVGAEFPDGTIMLPLTDKYLVQFETDPTKHVKILARGDWSTCSASCGRGVQTRNNTMCQYPPLNFAIMNRTESRSCQSKPCPGPPRVISTTAVSSFSVTVTWRPEPQPIQGYNVSYVMYLKLPASSRSRRAISHVVSSSGNGHVIVSADVHSVVLLGLRAHRDYCVRVATLTSDGRSITSLCVNVTTEQTAPSAAPTGLSAVNKTSPHKVSVQWGPVPLGDQNGVILGYYIQLYPVSTADGEPRSKNAITIRVLDPEMGAIVPGLQSYTVYSVRVAAFTAEGTGPYSEPKYVETCRCPKRFFTNWWTLPPLTMNATTHAPPQGAFIELLDTFTTHACGLCHHHRRTVIRYDTLRLAHVSAHKPSLSDVRKSIRDTADLSFPMTLPEDSHKSSPDDDVIFVPVMKMTSSIVYITEELSAGVYASAVGSSILQCLPVLAGLCVTSYLVGMIFWFLDAKHNPDLHPSFIKGAAKGSWCAFISTASVGYGDCIPVSSPARVFMMGWIIMGLIYWSIFMSLVTSSLSVSIVMLTKNPESGGKYLTLLRKLELGDVKEVVDFTLCDCSVESLWTTKWKGVAITEYLCRGSMEFKVATKINGSNGIRCIGFKTQEEMVANLTTGQLNGVLLDSISAARTDYPLPPTGYKPAKVFDLDYSYGVYLGGDAVKLAHLFKDYLKKHPFVLKTENNLRDQAMKSTLSTTSLPPTEEMTVSFFNPSTPTFRGTLRFSVALLLGLIACGSIYSLITLTCNEKNKTRFGIRANNNNNSLDMSINRPNPKHFRSELRMVVEEFYKNCKAVQRRLTVKHLKEQRSFLQQRVNRRISVTSSTNTSPRESSQKADINSYGYGTPV</sequence>
<dbReference type="PhylomeDB" id="A7SUE0"/>
<feature type="compositionally biased region" description="Polar residues" evidence="3">
    <location>
        <begin position="1017"/>
        <end position="1034"/>
    </location>
</feature>
<reference evidence="8 9" key="1">
    <citation type="journal article" date="2007" name="Science">
        <title>Sea anemone genome reveals ancestral eumetazoan gene repertoire and genomic organization.</title>
        <authorList>
            <person name="Putnam N.H."/>
            <person name="Srivastava M."/>
            <person name="Hellsten U."/>
            <person name="Dirks B."/>
            <person name="Chapman J."/>
            <person name="Salamov A."/>
            <person name="Terry A."/>
            <person name="Shapiro H."/>
            <person name="Lindquist E."/>
            <person name="Kapitonov V.V."/>
            <person name="Jurka J."/>
            <person name="Genikhovich G."/>
            <person name="Grigoriev I.V."/>
            <person name="Lucas S.M."/>
            <person name="Steele R.E."/>
            <person name="Finnerty J.R."/>
            <person name="Technau U."/>
            <person name="Martindale M.Q."/>
            <person name="Rokhsar D.S."/>
        </authorList>
    </citation>
    <scope>NUCLEOTIDE SEQUENCE [LARGE SCALE GENOMIC DNA]</scope>
    <source>
        <strain evidence="9">CH2 X CH6</strain>
    </source>
</reference>
<organism evidence="8 9">
    <name type="scientific">Nematostella vectensis</name>
    <name type="common">Starlet sea anemone</name>
    <dbReference type="NCBI Taxonomy" id="45351"/>
    <lineage>
        <taxon>Eukaryota</taxon>
        <taxon>Metazoa</taxon>
        <taxon>Cnidaria</taxon>
        <taxon>Anthozoa</taxon>
        <taxon>Hexacorallia</taxon>
        <taxon>Actiniaria</taxon>
        <taxon>Edwardsiidae</taxon>
        <taxon>Nematostella</taxon>
    </lineage>
</organism>
<evidence type="ECO:0000256" key="3">
    <source>
        <dbReference type="SAM" id="MobiDB-lite"/>
    </source>
</evidence>
<dbReference type="GO" id="GO:0004896">
    <property type="term" value="F:cytokine receptor activity"/>
    <property type="evidence" value="ECO:0000318"/>
    <property type="project" value="GO_Central"/>
</dbReference>
<evidence type="ECO:0000259" key="7">
    <source>
        <dbReference type="PROSITE" id="PS51820"/>
    </source>
</evidence>
<dbReference type="Proteomes" id="UP000001593">
    <property type="component" value="Unassembled WGS sequence"/>
</dbReference>
<dbReference type="SUPFAM" id="SSF81324">
    <property type="entry name" value="Voltage-gated potassium channels"/>
    <property type="match status" value="1"/>
</dbReference>
<feature type="transmembrane region" description="Helical" evidence="4">
    <location>
        <begin position="921"/>
        <end position="939"/>
    </location>
</feature>
<dbReference type="HOGENOM" id="CLU_292107_0_0_1"/>
<keyword evidence="1 5" id="KW-0732">Signal</keyword>
<dbReference type="InterPro" id="IPR011658">
    <property type="entry name" value="PA14_dom"/>
</dbReference>
<dbReference type="SMART" id="SM00060">
    <property type="entry name" value="FN3"/>
    <property type="match status" value="2"/>
</dbReference>
<evidence type="ECO:0000256" key="4">
    <source>
        <dbReference type="SAM" id="Phobius"/>
    </source>
</evidence>
<dbReference type="Gene3D" id="2.60.40.10">
    <property type="entry name" value="Immunoglobulins"/>
    <property type="match status" value="2"/>
</dbReference>
<dbReference type="OMA" id="VEMHANP"/>
<dbReference type="Pfam" id="PF07691">
    <property type="entry name" value="PA14"/>
    <property type="match status" value="1"/>
</dbReference>
<dbReference type="FunFam" id="2.60.40.10:FF:000028">
    <property type="entry name" value="Neuronal cell adhesion molecule"/>
    <property type="match status" value="1"/>
</dbReference>
<dbReference type="GO" id="GO:0043235">
    <property type="term" value="C:receptor complex"/>
    <property type="evidence" value="ECO:0000318"/>
    <property type="project" value="GO_Central"/>
</dbReference>
<dbReference type="Gene3D" id="2.20.100.10">
    <property type="entry name" value="Thrombospondin type-1 (TSP1) repeat"/>
    <property type="match status" value="1"/>
</dbReference>
<gene>
    <name evidence="8" type="ORF">NEMVEDRAFT_v1g217643</name>
</gene>
<feature type="chain" id="PRO_5002715304" evidence="5">
    <location>
        <begin position="24"/>
        <end position="1044"/>
    </location>
</feature>
<dbReference type="SUPFAM" id="SSF56988">
    <property type="entry name" value="Anthrax protective antigen"/>
    <property type="match status" value="1"/>
</dbReference>
<dbReference type="GO" id="GO:0009897">
    <property type="term" value="C:external side of plasma membrane"/>
    <property type="evidence" value="ECO:0000318"/>
    <property type="project" value="GO_Central"/>
</dbReference>
<dbReference type="eggNOG" id="KOG4228">
    <property type="taxonomic scope" value="Eukaryota"/>
</dbReference>
<dbReference type="Pfam" id="PF00090">
    <property type="entry name" value="TSP_1"/>
    <property type="match status" value="1"/>
</dbReference>
<dbReference type="Pfam" id="PF07885">
    <property type="entry name" value="Ion_trans_2"/>
    <property type="match status" value="1"/>
</dbReference>
<dbReference type="PROSITE" id="PS51820">
    <property type="entry name" value="PA14"/>
    <property type="match status" value="1"/>
</dbReference>
<dbReference type="InterPro" id="IPR000884">
    <property type="entry name" value="TSP1_rpt"/>
</dbReference>
<keyword evidence="4" id="KW-0472">Membrane</keyword>
<evidence type="ECO:0000313" key="8">
    <source>
        <dbReference type="EMBL" id="EDO32671.1"/>
    </source>
</evidence>
<evidence type="ECO:0000256" key="5">
    <source>
        <dbReference type="SAM" id="SignalP"/>
    </source>
</evidence>
<dbReference type="CDD" id="cd00063">
    <property type="entry name" value="FN3"/>
    <property type="match status" value="2"/>
</dbReference>
<dbReference type="GO" id="GO:0019955">
    <property type="term" value="F:cytokine binding"/>
    <property type="evidence" value="ECO:0000318"/>
    <property type="project" value="GO_Central"/>
</dbReference>
<dbReference type="InterPro" id="IPR013783">
    <property type="entry name" value="Ig-like_fold"/>
</dbReference>
<proteinExistence type="predicted"/>
<dbReference type="SUPFAM" id="SSF82895">
    <property type="entry name" value="TSP-1 type 1 repeat"/>
    <property type="match status" value="1"/>
</dbReference>
<dbReference type="PANTHER" id="PTHR46769:SF2">
    <property type="entry name" value="FIBROCYSTIN-L ISOFORM 2 PRECURSOR-RELATED"/>
    <property type="match status" value="1"/>
</dbReference>
<evidence type="ECO:0000256" key="2">
    <source>
        <dbReference type="ARBA" id="ARBA00022737"/>
    </source>
</evidence>
<feature type="region of interest" description="Disordered" evidence="3">
    <location>
        <begin position="1017"/>
        <end position="1044"/>
    </location>
</feature>
<dbReference type="InParanoid" id="A7SUE0"/>
<keyword evidence="4" id="KW-1133">Transmembrane helix</keyword>